<gene>
    <name evidence="7" type="primary">NAC078_16</name>
    <name evidence="7" type="ORF">g.87218</name>
</gene>
<evidence type="ECO:0000259" key="6">
    <source>
        <dbReference type="PROSITE" id="PS51005"/>
    </source>
</evidence>
<dbReference type="PANTHER" id="PTHR31744:SF210">
    <property type="entry name" value="NAC DOMAIN-CONTAINING PROTEIN 86-LIKE"/>
    <property type="match status" value="1"/>
</dbReference>
<name>A0A1D1YHW8_9ARAE</name>
<evidence type="ECO:0000256" key="5">
    <source>
        <dbReference type="ARBA" id="ARBA00023242"/>
    </source>
</evidence>
<dbReference type="FunFam" id="2.170.150.80:FF:000002">
    <property type="entry name" value="Nac domain-containing protein 86"/>
    <property type="match status" value="1"/>
</dbReference>
<accession>A0A1D1YHW8</accession>
<feature type="domain" description="NAC" evidence="6">
    <location>
        <begin position="7"/>
        <end position="157"/>
    </location>
</feature>
<dbReference type="GO" id="GO:0003677">
    <property type="term" value="F:DNA binding"/>
    <property type="evidence" value="ECO:0007669"/>
    <property type="project" value="UniProtKB-KW"/>
</dbReference>
<dbReference type="Gene3D" id="2.170.150.80">
    <property type="entry name" value="NAC domain"/>
    <property type="match status" value="1"/>
</dbReference>
<dbReference type="InterPro" id="IPR036093">
    <property type="entry name" value="NAC_dom_sf"/>
</dbReference>
<evidence type="ECO:0000256" key="1">
    <source>
        <dbReference type="ARBA" id="ARBA00004123"/>
    </source>
</evidence>
<dbReference type="SUPFAM" id="SSF101941">
    <property type="entry name" value="NAC domain"/>
    <property type="match status" value="1"/>
</dbReference>
<keyword evidence="3" id="KW-0238">DNA-binding</keyword>
<dbReference type="AlphaFoldDB" id="A0A1D1YHW8"/>
<evidence type="ECO:0000313" key="7">
    <source>
        <dbReference type="EMBL" id="JAT54215.1"/>
    </source>
</evidence>
<organism evidence="7">
    <name type="scientific">Anthurium amnicola</name>
    <dbReference type="NCBI Taxonomy" id="1678845"/>
    <lineage>
        <taxon>Eukaryota</taxon>
        <taxon>Viridiplantae</taxon>
        <taxon>Streptophyta</taxon>
        <taxon>Embryophyta</taxon>
        <taxon>Tracheophyta</taxon>
        <taxon>Spermatophyta</taxon>
        <taxon>Magnoliopsida</taxon>
        <taxon>Liliopsida</taxon>
        <taxon>Araceae</taxon>
        <taxon>Pothoideae</taxon>
        <taxon>Potheae</taxon>
        <taxon>Anthurium</taxon>
    </lineage>
</organism>
<dbReference type="GO" id="GO:0005634">
    <property type="term" value="C:nucleus"/>
    <property type="evidence" value="ECO:0007669"/>
    <property type="project" value="UniProtKB-SubCell"/>
</dbReference>
<evidence type="ECO:0000256" key="3">
    <source>
        <dbReference type="ARBA" id="ARBA00023125"/>
    </source>
</evidence>
<protein>
    <submittedName>
        <fullName evidence="7">NAC domain-containing protein 78</fullName>
    </submittedName>
</protein>
<evidence type="ECO:0000256" key="2">
    <source>
        <dbReference type="ARBA" id="ARBA00023015"/>
    </source>
</evidence>
<dbReference type="PANTHER" id="PTHR31744">
    <property type="entry name" value="PROTEIN CUP-SHAPED COTYLEDON 2-RELATED"/>
    <property type="match status" value="1"/>
</dbReference>
<dbReference type="Pfam" id="PF02365">
    <property type="entry name" value="NAM"/>
    <property type="match status" value="1"/>
</dbReference>
<comment type="subcellular location">
    <subcellularLocation>
        <location evidence="1">Nucleus</location>
    </subcellularLocation>
</comment>
<proteinExistence type="predicted"/>
<keyword evidence="2" id="KW-0805">Transcription regulation</keyword>
<dbReference type="PROSITE" id="PS51005">
    <property type="entry name" value="NAC"/>
    <property type="match status" value="1"/>
</dbReference>
<sequence length="371" mass="42354">MANKTSLPPGFRFHPTDCELVLYYLKRKIMGKPFIFEAISEIELYKFAPWDLRDKSCLKSNDLEWYFFCPGDRKYPNGSRKNRATDVGYWKTTGKDRSISFNSRTVAMKKTLVFHEGKVAKGARTDWVMHEYRLEDEELTYTGFLQDSFVLCRIFKKSGRGPKIGEQYGAPFSEEDWEDDEVNDSSIFVPSTCDRPTNVQHPLVDQALLPDTNAVDRAPPCSPEYVDVDGLLQELSENNDKISVAPGGEMPNSIILHGPFTERTTFSDGTEIYNLLEDISSHELKSTDGMYFPNTIKEHELECDLMDLSSQSNIRSAMDFYPLIDSGTEHQTVLGVDDGSYMELKDFQFPVEDYYSELMVPDNLFGFHPGS</sequence>
<dbReference type="InterPro" id="IPR003441">
    <property type="entry name" value="NAC-dom"/>
</dbReference>
<dbReference type="GO" id="GO:0006355">
    <property type="term" value="P:regulation of DNA-templated transcription"/>
    <property type="evidence" value="ECO:0007669"/>
    <property type="project" value="InterPro"/>
</dbReference>
<keyword evidence="5" id="KW-0539">Nucleus</keyword>
<evidence type="ECO:0000256" key="4">
    <source>
        <dbReference type="ARBA" id="ARBA00023163"/>
    </source>
</evidence>
<dbReference type="EMBL" id="GDJX01013721">
    <property type="protein sequence ID" value="JAT54215.1"/>
    <property type="molecule type" value="Transcribed_RNA"/>
</dbReference>
<reference evidence="7" key="1">
    <citation type="submission" date="2015-07" db="EMBL/GenBank/DDBJ databases">
        <title>Transcriptome Assembly of Anthurium amnicola.</title>
        <authorList>
            <person name="Suzuki J."/>
        </authorList>
    </citation>
    <scope>NUCLEOTIDE SEQUENCE</scope>
</reference>
<keyword evidence="4" id="KW-0804">Transcription</keyword>